<sequence length="108" mass="12631">MSKIKISTKYIADLIPGFLKRLHIKKFSKIKISIKYTADLIPGFMLKNLDELGGNIGLVEYMGIVNSKYKLNKNFLFFVLEFLIFNFREAVSILFIFKQNDFFIKKLP</sequence>
<accession>A0A3M7Q093</accession>
<evidence type="ECO:0000313" key="3">
    <source>
        <dbReference type="Proteomes" id="UP000276133"/>
    </source>
</evidence>
<evidence type="ECO:0000256" key="1">
    <source>
        <dbReference type="SAM" id="Phobius"/>
    </source>
</evidence>
<protein>
    <submittedName>
        <fullName evidence="2">Uncharacterized protein</fullName>
    </submittedName>
</protein>
<gene>
    <name evidence="2" type="ORF">BpHYR1_035002</name>
</gene>
<proteinExistence type="predicted"/>
<keyword evidence="1" id="KW-1133">Transmembrane helix</keyword>
<dbReference type="EMBL" id="REGN01008057">
    <property type="protein sequence ID" value="RNA04539.1"/>
    <property type="molecule type" value="Genomic_DNA"/>
</dbReference>
<name>A0A3M7Q093_BRAPC</name>
<organism evidence="2 3">
    <name type="scientific">Brachionus plicatilis</name>
    <name type="common">Marine rotifer</name>
    <name type="synonym">Brachionus muelleri</name>
    <dbReference type="NCBI Taxonomy" id="10195"/>
    <lineage>
        <taxon>Eukaryota</taxon>
        <taxon>Metazoa</taxon>
        <taxon>Spiralia</taxon>
        <taxon>Gnathifera</taxon>
        <taxon>Rotifera</taxon>
        <taxon>Eurotatoria</taxon>
        <taxon>Monogononta</taxon>
        <taxon>Pseudotrocha</taxon>
        <taxon>Ploima</taxon>
        <taxon>Brachionidae</taxon>
        <taxon>Brachionus</taxon>
    </lineage>
</organism>
<dbReference type="AlphaFoldDB" id="A0A3M7Q093"/>
<keyword evidence="1" id="KW-0812">Transmembrane</keyword>
<feature type="transmembrane region" description="Helical" evidence="1">
    <location>
        <begin position="75"/>
        <end position="97"/>
    </location>
</feature>
<comment type="caution">
    <text evidence="2">The sequence shown here is derived from an EMBL/GenBank/DDBJ whole genome shotgun (WGS) entry which is preliminary data.</text>
</comment>
<keyword evidence="1" id="KW-0472">Membrane</keyword>
<reference evidence="2 3" key="1">
    <citation type="journal article" date="2018" name="Sci. Rep.">
        <title>Genomic signatures of local adaptation to the degree of environmental predictability in rotifers.</title>
        <authorList>
            <person name="Franch-Gras L."/>
            <person name="Hahn C."/>
            <person name="Garcia-Roger E.M."/>
            <person name="Carmona M.J."/>
            <person name="Serra M."/>
            <person name="Gomez A."/>
        </authorList>
    </citation>
    <scope>NUCLEOTIDE SEQUENCE [LARGE SCALE GENOMIC DNA]</scope>
    <source>
        <strain evidence="2">HYR1</strain>
    </source>
</reference>
<evidence type="ECO:0000313" key="2">
    <source>
        <dbReference type="EMBL" id="RNA04539.1"/>
    </source>
</evidence>
<dbReference type="Proteomes" id="UP000276133">
    <property type="component" value="Unassembled WGS sequence"/>
</dbReference>
<keyword evidence="3" id="KW-1185">Reference proteome</keyword>